<keyword evidence="2" id="KW-1185">Reference proteome</keyword>
<accession>A0ABP3BBC4</accession>
<name>A0ABP3BBC4_9FLAO</name>
<dbReference type="Proteomes" id="UP000019275">
    <property type="component" value="Unassembled WGS sequence"/>
</dbReference>
<evidence type="ECO:0008006" key="3">
    <source>
        <dbReference type="Google" id="ProtNLM"/>
    </source>
</evidence>
<evidence type="ECO:0000313" key="2">
    <source>
        <dbReference type="Proteomes" id="UP000019275"/>
    </source>
</evidence>
<sequence>MFFIKCSILPLIKLAMSVKTNYLKKLSILLDLIDLAKVDGLVQSEYDFLVEVAEDLGVDAVVLDSLFEAKIERIKPGTEAEKISHFFNLVKLMNVDEKQSILEINKLHKLGLGMGLSPMAIQQVLSIMHNYPNKEVPLNVIEQAFKAQQN</sequence>
<comment type="caution">
    <text evidence="1">The sequence shown here is derived from an EMBL/GenBank/DDBJ whole genome shotgun (WGS) entry which is preliminary data.</text>
</comment>
<dbReference type="SUPFAM" id="SSF158682">
    <property type="entry name" value="TerB-like"/>
    <property type="match status" value="1"/>
</dbReference>
<proteinExistence type="predicted"/>
<reference evidence="1 2" key="1">
    <citation type="journal article" date="2014" name="Genome Announc.">
        <title>Draft Genome Sequence of the Carrageenan-Degrading Bacterium Cellulophaga sp. Strain KL-A, Isolated from Decaying Marine Algae.</title>
        <authorList>
            <person name="Shan D."/>
            <person name="Ying J."/>
            <person name="Li X."/>
            <person name="Gao Z."/>
            <person name="Wei G."/>
            <person name="Shao Z."/>
        </authorList>
    </citation>
    <scope>NUCLEOTIDE SEQUENCE [LARGE SCALE GENOMIC DNA]</scope>
    <source>
        <strain evidence="1 2">KL-A</strain>
    </source>
</reference>
<organism evidence="1 2">
    <name type="scientific">Cellulophaga geojensis KL-A</name>
    <dbReference type="NCBI Taxonomy" id="1328323"/>
    <lineage>
        <taxon>Bacteria</taxon>
        <taxon>Pseudomonadati</taxon>
        <taxon>Bacteroidota</taxon>
        <taxon>Flavobacteriia</taxon>
        <taxon>Flavobacteriales</taxon>
        <taxon>Flavobacteriaceae</taxon>
        <taxon>Cellulophaga</taxon>
    </lineage>
</organism>
<evidence type="ECO:0000313" key="1">
    <source>
        <dbReference type="EMBL" id="EWH14092.1"/>
    </source>
</evidence>
<dbReference type="EMBL" id="ARZX01000005">
    <property type="protein sequence ID" value="EWH14092.1"/>
    <property type="molecule type" value="Genomic_DNA"/>
</dbReference>
<gene>
    <name evidence="1" type="ORF">KLA_05462</name>
</gene>
<dbReference type="InterPro" id="IPR029024">
    <property type="entry name" value="TerB-like"/>
</dbReference>
<protein>
    <recommendedName>
        <fullName evidence="3">TerB family tellurite resistance protein</fullName>
    </recommendedName>
</protein>